<dbReference type="AlphaFoldDB" id="A0A434AEW9"/>
<dbReference type="SMART" id="SM00729">
    <property type="entry name" value="Elp3"/>
    <property type="match status" value="1"/>
</dbReference>
<keyword evidence="6 18" id="KW-0808">Transferase</keyword>
<dbReference type="InterPro" id="IPR013848">
    <property type="entry name" value="Methylthiotransferase_N"/>
</dbReference>
<dbReference type="InterPro" id="IPR006638">
    <property type="entry name" value="Elp3/MiaA/NifB-like_rSAM"/>
</dbReference>
<name>A0A434AEW9_9BACT</name>
<evidence type="ECO:0000256" key="15">
    <source>
        <dbReference type="ARBA" id="ARBA00069898"/>
    </source>
</evidence>
<evidence type="ECO:0000313" key="19">
    <source>
        <dbReference type="Proteomes" id="UP000282985"/>
    </source>
</evidence>
<dbReference type="InterPro" id="IPR023404">
    <property type="entry name" value="rSAM_horseshoe"/>
</dbReference>
<dbReference type="SUPFAM" id="SSF102114">
    <property type="entry name" value="Radical SAM enzymes"/>
    <property type="match status" value="1"/>
</dbReference>
<feature type="domain" description="Radical SAM core" evidence="17">
    <location>
        <begin position="135"/>
        <end position="363"/>
    </location>
</feature>
<dbReference type="EC" id="2.8.4.5" evidence="3"/>
<dbReference type="InterPro" id="IPR038135">
    <property type="entry name" value="Methylthiotransferase_N_sf"/>
</dbReference>
<keyword evidence="19" id="KW-1185">Reference proteome</keyword>
<gene>
    <name evidence="18" type="primary">mtaB</name>
    <name evidence="18" type="ORF">DLK05_16175</name>
</gene>
<evidence type="ECO:0000256" key="1">
    <source>
        <dbReference type="ARBA" id="ARBA00001966"/>
    </source>
</evidence>
<comment type="catalytic activity">
    <reaction evidence="13">
        <text>N(6)-L-threonylcarbamoyladenosine(37) in tRNA + (sulfur carrier)-SH + AH2 + 2 S-adenosyl-L-methionine = 2-methylsulfanyl-N(6)-L-threonylcarbamoyladenosine(37) in tRNA + (sulfur carrier)-H + 5'-deoxyadenosine + L-methionine + A + S-adenosyl-L-homocysteine + 2 H(+)</text>
        <dbReference type="Rhea" id="RHEA:37075"/>
        <dbReference type="Rhea" id="RHEA-COMP:10163"/>
        <dbReference type="Rhea" id="RHEA-COMP:11092"/>
        <dbReference type="Rhea" id="RHEA-COMP:14737"/>
        <dbReference type="Rhea" id="RHEA-COMP:14739"/>
        <dbReference type="ChEBI" id="CHEBI:13193"/>
        <dbReference type="ChEBI" id="CHEBI:15378"/>
        <dbReference type="ChEBI" id="CHEBI:17319"/>
        <dbReference type="ChEBI" id="CHEBI:17499"/>
        <dbReference type="ChEBI" id="CHEBI:29917"/>
        <dbReference type="ChEBI" id="CHEBI:57844"/>
        <dbReference type="ChEBI" id="CHEBI:57856"/>
        <dbReference type="ChEBI" id="CHEBI:59789"/>
        <dbReference type="ChEBI" id="CHEBI:64428"/>
        <dbReference type="ChEBI" id="CHEBI:74418"/>
        <dbReference type="ChEBI" id="CHEBI:74420"/>
        <dbReference type="EC" id="2.8.4.5"/>
    </reaction>
</comment>
<dbReference type="Proteomes" id="UP000282985">
    <property type="component" value="Unassembled WGS sequence"/>
</dbReference>
<evidence type="ECO:0000256" key="6">
    <source>
        <dbReference type="ARBA" id="ARBA00022679"/>
    </source>
</evidence>
<proteinExistence type="inferred from homology"/>
<organism evidence="18 19">
    <name type="scientific">Ancylomarina longa</name>
    <dbReference type="NCBI Taxonomy" id="2487017"/>
    <lineage>
        <taxon>Bacteria</taxon>
        <taxon>Pseudomonadati</taxon>
        <taxon>Bacteroidota</taxon>
        <taxon>Bacteroidia</taxon>
        <taxon>Marinilabiliales</taxon>
        <taxon>Marinifilaceae</taxon>
        <taxon>Ancylomarina</taxon>
    </lineage>
</organism>
<dbReference type="InterPro" id="IPR006467">
    <property type="entry name" value="MiaB-like_bact"/>
</dbReference>
<evidence type="ECO:0000256" key="11">
    <source>
        <dbReference type="ARBA" id="ARBA00023014"/>
    </source>
</evidence>
<dbReference type="PROSITE" id="PS51449">
    <property type="entry name" value="MTTASE_N"/>
    <property type="match status" value="1"/>
</dbReference>
<keyword evidence="7" id="KW-0949">S-adenosyl-L-methionine</keyword>
<dbReference type="PANTHER" id="PTHR11918">
    <property type="entry name" value="RADICAL SAM PROTEINS"/>
    <property type="match status" value="1"/>
</dbReference>
<evidence type="ECO:0000256" key="10">
    <source>
        <dbReference type="ARBA" id="ARBA00023004"/>
    </source>
</evidence>
<keyword evidence="10" id="KW-0408">Iron</keyword>
<dbReference type="InterPro" id="IPR020612">
    <property type="entry name" value="Methylthiotransferase_CS"/>
</dbReference>
<evidence type="ECO:0000256" key="2">
    <source>
        <dbReference type="ARBA" id="ARBA00002399"/>
    </source>
</evidence>
<dbReference type="CDD" id="cd01335">
    <property type="entry name" value="Radical_SAM"/>
    <property type="match status" value="1"/>
</dbReference>
<feature type="domain" description="MTTase N-terminal" evidence="16">
    <location>
        <begin position="2"/>
        <end position="114"/>
    </location>
</feature>
<evidence type="ECO:0000256" key="8">
    <source>
        <dbReference type="ARBA" id="ARBA00022694"/>
    </source>
</evidence>
<dbReference type="OrthoDB" id="9805215at2"/>
<sequence length="431" mass="49186">MKKIAFKTLGCRLNQYETDALASQFQSNGYELVSFDKEADVYVINSCTVTHQSDHKSRNFINQAKRKNKDSVLIVTGCMANNAKDELENRDEINYVVENEQKSSVYSLVDAHFNGEILHPSQLNTDLFSYGSTNKGFHTRSMIKIQDGCDNFCTFCIIPSVRGRASSRPLADILDNVKQNIAKGAKEIVLTGVNIGRYDFKNYKFDDVVEQILNLEGDFRLRISSIEPDGFGDKFLSLLDHPKMTSHLHLCLQSGSEPILLQMRRMYTLKKFKELIQKIRAIRSDFNITTDIIIGFPNESEQDFNATCNIIRELNFGHVHAFKYSIRKGTRAERMPNHVDERIKTKRSEILRSISEETKSNYRKSFIGKEQYVLVEKTDGLNAKGYGEHYIPIEFAGQNIQKNQFYKVLITGIAAGNDPELIGEMIQKKDA</sequence>
<dbReference type="SFLD" id="SFLDG01061">
    <property type="entry name" value="methylthiotransferase"/>
    <property type="match status" value="1"/>
</dbReference>
<comment type="similarity">
    <text evidence="14">Belongs to the methylthiotransferase family. MtaB subfamily.</text>
</comment>
<dbReference type="GO" id="GO:0046872">
    <property type="term" value="F:metal ion binding"/>
    <property type="evidence" value="ECO:0007669"/>
    <property type="project" value="UniProtKB-KW"/>
</dbReference>
<dbReference type="Pfam" id="PF00919">
    <property type="entry name" value="UPF0004"/>
    <property type="match status" value="1"/>
</dbReference>
<dbReference type="Pfam" id="PF04055">
    <property type="entry name" value="Radical_SAM"/>
    <property type="match status" value="1"/>
</dbReference>
<evidence type="ECO:0000259" key="17">
    <source>
        <dbReference type="PROSITE" id="PS51918"/>
    </source>
</evidence>
<dbReference type="PROSITE" id="PS01278">
    <property type="entry name" value="MTTASE_RADICAL"/>
    <property type="match status" value="1"/>
</dbReference>
<comment type="cofactor">
    <cofactor evidence="1">
        <name>[4Fe-4S] cluster</name>
        <dbReference type="ChEBI" id="CHEBI:49883"/>
    </cofactor>
</comment>
<keyword evidence="11" id="KW-0411">Iron-sulfur</keyword>
<accession>A0A434AEW9</accession>
<evidence type="ECO:0000256" key="4">
    <source>
        <dbReference type="ARBA" id="ARBA00022485"/>
    </source>
</evidence>
<dbReference type="GO" id="GO:0035598">
    <property type="term" value="F:tRNA (N(6)-L-threonylcarbamoyladenosine(37)-C(2))-methylthiotransferase activity"/>
    <property type="evidence" value="ECO:0007669"/>
    <property type="project" value="UniProtKB-EC"/>
</dbReference>
<dbReference type="GO" id="GO:0051539">
    <property type="term" value="F:4 iron, 4 sulfur cluster binding"/>
    <property type="evidence" value="ECO:0007669"/>
    <property type="project" value="UniProtKB-KW"/>
</dbReference>
<dbReference type="NCBIfam" id="TIGR00089">
    <property type="entry name" value="MiaB/RimO family radical SAM methylthiotransferase"/>
    <property type="match status" value="1"/>
</dbReference>
<dbReference type="PROSITE" id="PS51918">
    <property type="entry name" value="RADICAL_SAM"/>
    <property type="match status" value="1"/>
</dbReference>
<dbReference type="FunFam" id="3.40.50.12160:FF:000004">
    <property type="entry name" value="Threonylcarbamoyladenosine tRNA methylthiotransferase MtaB"/>
    <property type="match status" value="1"/>
</dbReference>
<dbReference type="RefSeq" id="WP_127345000.1">
    <property type="nucleotide sequence ID" value="NZ_RJJX01000038.1"/>
</dbReference>
<dbReference type="NCBIfam" id="TIGR01579">
    <property type="entry name" value="MiaB-like-C"/>
    <property type="match status" value="1"/>
</dbReference>
<evidence type="ECO:0000256" key="3">
    <source>
        <dbReference type="ARBA" id="ARBA00013273"/>
    </source>
</evidence>
<dbReference type="FunFam" id="3.80.30.20:FF:000001">
    <property type="entry name" value="tRNA-2-methylthio-N(6)-dimethylallyladenosine synthase 2"/>
    <property type="match status" value="1"/>
</dbReference>
<keyword evidence="4" id="KW-0004">4Fe-4S</keyword>
<evidence type="ECO:0000313" key="18">
    <source>
        <dbReference type="EMBL" id="RUT72885.1"/>
    </source>
</evidence>
<keyword evidence="5" id="KW-0963">Cytoplasm</keyword>
<protein>
    <recommendedName>
        <fullName evidence="15">Threonylcarbamoyladenosine tRNA methylthiotransferase MtaB</fullName>
        <ecNumber evidence="3">2.8.4.5</ecNumber>
    </recommendedName>
    <alternativeName>
        <fullName evidence="12">tRNA-t(6)A37 methylthiotransferase</fullName>
    </alternativeName>
</protein>
<dbReference type="PANTHER" id="PTHR11918:SF45">
    <property type="entry name" value="THREONYLCARBAMOYLADENOSINE TRNA METHYLTHIOTRANSFERASE"/>
    <property type="match status" value="1"/>
</dbReference>
<dbReference type="InterPro" id="IPR005839">
    <property type="entry name" value="Methylthiotransferase"/>
</dbReference>
<keyword evidence="8" id="KW-0819">tRNA processing</keyword>
<evidence type="ECO:0000256" key="13">
    <source>
        <dbReference type="ARBA" id="ARBA00051661"/>
    </source>
</evidence>
<keyword evidence="9" id="KW-0479">Metal-binding</keyword>
<dbReference type="EMBL" id="RJJX01000038">
    <property type="protein sequence ID" value="RUT72885.1"/>
    <property type="molecule type" value="Genomic_DNA"/>
</dbReference>
<dbReference type="SFLD" id="SFLDG01082">
    <property type="entry name" value="B12-binding_domain_containing"/>
    <property type="match status" value="1"/>
</dbReference>
<evidence type="ECO:0000256" key="5">
    <source>
        <dbReference type="ARBA" id="ARBA00022490"/>
    </source>
</evidence>
<reference evidence="18 19" key="1">
    <citation type="submission" date="2018-11" db="EMBL/GenBank/DDBJ databases">
        <title>Parancylomarina longa gen. nov., sp. nov., isolated from sediments of southern Okinawa.</title>
        <authorList>
            <person name="Fu T."/>
        </authorList>
    </citation>
    <scope>NUCLEOTIDE SEQUENCE [LARGE SCALE GENOMIC DNA]</scope>
    <source>
        <strain evidence="18 19">T3-2 S1-C</strain>
    </source>
</reference>
<dbReference type="SFLD" id="SFLDS00029">
    <property type="entry name" value="Radical_SAM"/>
    <property type="match status" value="1"/>
</dbReference>
<evidence type="ECO:0000256" key="12">
    <source>
        <dbReference type="ARBA" id="ARBA00031213"/>
    </source>
</evidence>
<dbReference type="InterPro" id="IPR058240">
    <property type="entry name" value="rSAM_sf"/>
</dbReference>
<evidence type="ECO:0000256" key="7">
    <source>
        <dbReference type="ARBA" id="ARBA00022691"/>
    </source>
</evidence>
<evidence type="ECO:0000259" key="16">
    <source>
        <dbReference type="PROSITE" id="PS51449"/>
    </source>
</evidence>
<dbReference type="Gene3D" id="3.80.30.20">
    <property type="entry name" value="tm_1862 like domain"/>
    <property type="match status" value="1"/>
</dbReference>
<dbReference type="Gene3D" id="3.40.50.12160">
    <property type="entry name" value="Methylthiotransferase, N-terminal domain"/>
    <property type="match status" value="1"/>
</dbReference>
<comment type="caution">
    <text evidence="18">The sequence shown here is derived from an EMBL/GenBank/DDBJ whole genome shotgun (WGS) entry which is preliminary data.</text>
</comment>
<evidence type="ECO:0000256" key="14">
    <source>
        <dbReference type="ARBA" id="ARBA00061574"/>
    </source>
</evidence>
<dbReference type="InterPro" id="IPR007197">
    <property type="entry name" value="rSAM"/>
</dbReference>
<evidence type="ECO:0000256" key="9">
    <source>
        <dbReference type="ARBA" id="ARBA00022723"/>
    </source>
</evidence>
<comment type="function">
    <text evidence="2">Catalyzes the methylthiolation of N6-threonylcarbamoyladenosine (t(6)A), leading to the formation of 2-methylthio-N6-threonylcarbamoyladenosine (ms(2)t(6)A) at position 37 in tRNAs that read codons beginning with adenine.</text>
</comment>